<keyword evidence="4" id="KW-1185">Reference proteome</keyword>
<protein>
    <recommendedName>
        <fullName evidence="2">Nucleotide-diphospho-sugar transferase domain-containing protein</fullName>
    </recommendedName>
</protein>
<dbReference type="Pfam" id="PF03407">
    <property type="entry name" value="Nucleotid_trans"/>
    <property type="match status" value="1"/>
</dbReference>
<name>A0AAW1SLT0_9CHLO</name>
<feature type="region of interest" description="Disordered" evidence="1">
    <location>
        <begin position="473"/>
        <end position="507"/>
    </location>
</feature>
<feature type="compositionally biased region" description="Basic and acidic residues" evidence="1">
    <location>
        <begin position="494"/>
        <end position="507"/>
    </location>
</feature>
<gene>
    <name evidence="3" type="ORF">WJX81_004944</name>
</gene>
<dbReference type="InterPro" id="IPR005069">
    <property type="entry name" value="Nucl-diP-sugar_transferase"/>
</dbReference>
<feature type="compositionally biased region" description="Polar residues" evidence="1">
    <location>
        <begin position="481"/>
        <end position="492"/>
    </location>
</feature>
<organism evidence="3 4">
    <name type="scientific">Elliptochloris bilobata</name>
    <dbReference type="NCBI Taxonomy" id="381761"/>
    <lineage>
        <taxon>Eukaryota</taxon>
        <taxon>Viridiplantae</taxon>
        <taxon>Chlorophyta</taxon>
        <taxon>core chlorophytes</taxon>
        <taxon>Trebouxiophyceae</taxon>
        <taxon>Trebouxiophyceae incertae sedis</taxon>
        <taxon>Elliptochloris clade</taxon>
        <taxon>Elliptochloris</taxon>
    </lineage>
</organism>
<dbReference type="AlphaFoldDB" id="A0AAW1SLT0"/>
<reference evidence="3 4" key="1">
    <citation type="journal article" date="2024" name="Nat. Commun.">
        <title>Phylogenomics reveals the evolutionary origins of lichenization in chlorophyte algae.</title>
        <authorList>
            <person name="Puginier C."/>
            <person name="Libourel C."/>
            <person name="Otte J."/>
            <person name="Skaloud P."/>
            <person name="Haon M."/>
            <person name="Grisel S."/>
            <person name="Petersen M."/>
            <person name="Berrin J.G."/>
            <person name="Delaux P.M."/>
            <person name="Dal Grande F."/>
            <person name="Keller J."/>
        </authorList>
    </citation>
    <scope>NUCLEOTIDE SEQUENCE [LARGE SCALE GENOMIC DNA]</scope>
    <source>
        <strain evidence="3 4">SAG 245.80</strain>
    </source>
</reference>
<accession>A0AAW1SLT0</accession>
<evidence type="ECO:0000256" key="1">
    <source>
        <dbReference type="SAM" id="MobiDB-lite"/>
    </source>
</evidence>
<evidence type="ECO:0000313" key="4">
    <source>
        <dbReference type="Proteomes" id="UP001445335"/>
    </source>
</evidence>
<evidence type="ECO:0000259" key="2">
    <source>
        <dbReference type="Pfam" id="PF03407"/>
    </source>
</evidence>
<comment type="caution">
    <text evidence="3">The sequence shown here is derived from an EMBL/GenBank/DDBJ whole genome shotgun (WGS) entry which is preliminary data.</text>
</comment>
<sequence length="692" mass="73452">MRGAYAVGHGLADEQLAAQSHQQGGTWDNLRIAPLQQSWETAAASAYADGAGNSVMHAAQQQQQLHHAMLPQQQLQAAAQAIVGHVQRGSLLSFDGSGLQIKLCRRCGVTKPAKEFYKSKANSDGLDGRCKTCDALQCADRRRRKTRVDAPTVDFKPCRRCGITKPASEFYRNKTNPDGLYNNCKGCFSHDAQARRSRMAPLEDRVVVSKQCKRCKVTKSANDFYRNKLMADGLYSHCKQCYGQAANERSAGRIPAADKECRRCKASKPAANFYHSKMTADGLQSYCKACYALAAQQRRARIAEAGGAPERPEHEHAGIEQHMHHEQGAALAAALAAGAGALGPLPPGTLPQHLLAQPDKELRLSKLGFGERDRVSNGESELEGTANDTVLATVVDAAAAEVLLPVFLAALQRLAPPADRQLLVFAVDAAALASCRQQHPQCLARSGRATRAGAAAAGNTTARNGRALLTGADAESRPGEASNQGTEESQAQADAKRAAEQPREERQAQQLAWENVAIAADIAARNRTVLAAAAHTVWLQNPASAVASAAVAAAGGDAVDVLVAASDAPATARMHRLDASLLFARPSHAALGLLEEWLQRRRRGARVAADFGAALAAAQQKHEALQVAELPTAQFASGCCCGAAAAIAAGGWNARSIAVERRRAWAAWQAKCVRAPALQRSAMQSVLDAAAS</sequence>
<evidence type="ECO:0000313" key="3">
    <source>
        <dbReference type="EMBL" id="KAK9846477.1"/>
    </source>
</evidence>
<dbReference type="EMBL" id="JALJOU010000001">
    <property type="protein sequence ID" value="KAK9846477.1"/>
    <property type="molecule type" value="Genomic_DNA"/>
</dbReference>
<dbReference type="Proteomes" id="UP001445335">
    <property type="component" value="Unassembled WGS sequence"/>
</dbReference>
<feature type="domain" description="Nucleotide-diphospho-sugar transferase" evidence="2">
    <location>
        <begin position="498"/>
        <end position="635"/>
    </location>
</feature>
<proteinExistence type="predicted"/>